<reference evidence="2 3" key="1">
    <citation type="journal article" date="2018" name="Mol. Biol. Evol.">
        <title>Analysis of the draft genome of the red seaweed Gracilariopsis chorda provides insights into genome size evolution in Rhodophyta.</title>
        <authorList>
            <person name="Lee J."/>
            <person name="Yang E.C."/>
            <person name="Graf L."/>
            <person name="Yang J.H."/>
            <person name="Qiu H."/>
            <person name="Zel Zion U."/>
            <person name="Chan C.X."/>
            <person name="Stephens T.G."/>
            <person name="Weber A.P.M."/>
            <person name="Boo G.H."/>
            <person name="Boo S.M."/>
            <person name="Kim K.M."/>
            <person name="Shin Y."/>
            <person name="Jung M."/>
            <person name="Lee S.J."/>
            <person name="Yim H.S."/>
            <person name="Lee J.H."/>
            <person name="Bhattacharya D."/>
            <person name="Yoon H.S."/>
        </authorList>
    </citation>
    <scope>NUCLEOTIDE SEQUENCE [LARGE SCALE GENOMIC DNA]</scope>
    <source>
        <strain evidence="2 3">SKKU-2015</strain>
        <tissue evidence="2">Whole body</tissue>
    </source>
</reference>
<dbReference type="EMBL" id="NBIV01000065">
    <property type="protein sequence ID" value="PXF45273.1"/>
    <property type="molecule type" value="Genomic_DNA"/>
</dbReference>
<organism evidence="2 3">
    <name type="scientific">Gracilariopsis chorda</name>
    <dbReference type="NCBI Taxonomy" id="448386"/>
    <lineage>
        <taxon>Eukaryota</taxon>
        <taxon>Rhodophyta</taxon>
        <taxon>Florideophyceae</taxon>
        <taxon>Rhodymeniophycidae</taxon>
        <taxon>Gracilariales</taxon>
        <taxon>Gracilariaceae</taxon>
        <taxon>Gracilariopsis</taxon>
    </lineage>
</organism>
<dbReference type="AlphaFoldDB" id="A0A2V3IT24"/>
<keyword evidence="3" id="KW-1185">Reference proteome</keyword>
<gene>
    <name evidence="2" type="ORF">BWQ96_04972</name>
</gene>
<name>A0A2V3IT24_9FLOR</name>
<evidence type="ECO:0000313" key="3">
    <source>
        <dbReference type="Proteomes" id="UP000247409"/>
    </source>
</evidence>
<sequence length="60" mass="6674">MQSLDFGEYTGARSPEKNLSPNRQNNFVLLPVNVSSPAFTNVHKNRKDGHGIGDWKCDAD</sequence>
<protein>
    <submittedName>
        <fullName evidence="2">Uncharacterized protein</fullName>
    </submittedName>
</protein>
<accession>A0A2V3IT24</accession>
<evidence type="ECO:0000256" key="1">
    <source>
        <dbReference type="SAM" id="MobiDB-lite"/>
    </source>
</evidence>
<comment type="caution">
    <text evidence="2">The sequence shown here is derived from an EMBL/GenBank/DDBJ whole genome shotgun (WGS) entry which is preliminary data.</text>
</comment>
<proteinExistence type="predicted"/>
<evidence type="ECO:0000313" key="2">
    <source>
        <dbReference type="EMBL" id="PXF45273.1"/>
    </source>
</evidence>
<feature type="region of interest" description="Disordered" evidence="1">
    <location>
        <begin position="1"/>
        <end position="24"/>
    </location>
</feature>
<dbReference type="Proteomes" id="UP000247409">
    <property type="component" value="Unassembled WGS sequence"/>
</dbReference>